<dbReference type="InterPro" id="IPR039365">
    <property type="entry name" value="IS701-like"/>
</dbReference>
<sequence>MPFERRLLAPHAEFTRILYREGPVMTLDRQRGMPGGASHTAVTDFLSATLKSIPRSDQRRWGEVYVRGLLEVDGKKTMRALAHRAGGGIEQSLYQFISKSPWESRPVRQELARLVQRAAAPRAWVVHALDVAKAGDHSVGVQRQFVPSAGRVLNCQRSIGVWLASDELACPVDWRLSLPDAWVREPLARKRASIPDGVRACPPEQCAVGSVAAIADGWGLPGRPVVMDLGETDPYPVCAQLVDLQVPFVVRVDPWRPFTAMDMGLAPLTRADAQGPDSLVAALSRRSVPVEWLDHRTDEVRANQVGSVPVRLRGSQERPEAPRLSLLGAWTGAKERQPGEFWVTNLPPSQLGTAYRTAMLTRRVERDLAEVADPLGLRDFEGRSYRGWHHHMTMVSLAHALTVLGRTSRAGERAAAAPVGIGLSRTTGLAA</sequence>
<evidence type="ECO:0000313" key="2">
    <source>
        <dbReference type="EMBL" id="MFC4955237.1"/>
    </source>
</evidence>
<dbReference type="PANTHER" id="PTHR33627:SF1">
    <property type="entry name" value="TRANSPOSASE"/>
    <property type="match status" value="1"/>
</dbReference>
<proteinExistence type="predicted"/>
<accession>A0ABV9UFH4</accession>
<dbReference type="InterPro" id="IPR038721">
    <property type="entry name" value="IS701-like_DDE_dom"/>
</dbReference>
<reference evidence="3" key="1">
    <citation type="journal article" date="2019" name="Int. J. Syst. Evol. Microbiol.">
        <title>The Global Catalogue of Microorganisms (GCM) 10K type strain sequencing project: providing services to taxonomists for standard genome sequencing and annotation.</title>
        <authorList>
            <consortium name="The Broad Institute Genomics Platform"/>
            <consortium name="The Broad Institute Genome Sequencing Center for Infectious Disease"/>
            <person name="Wu L."/>
            <person name="Ma J."/>
        </authorList>
    </citation>
    <scope>NUCLEOTIDE SEQUENCE [LARGE SCALE GENOMIC DNA]</scope>
    <source>
        <strain evidence="3">CCM 7224</strain>
    </source>
</reference>
<organism evidence="2 3">
    <name type="scientific">Streptomyces mauvecolor</name>
    <dbReference type="NCBI Taxonomy" id="58345"/>
    <lineage>
        <taxon>Bacteria</taxon>
        <taxon>Bacillati</taxon>
        <taxon>Actinomycetota</taxon>
        <taxon>Actinomycetes</taxon>
        <taxon>Kitasatosporales</taxon>
        <taxon>Streptomycetaceae</taxon>
        <taxon>Streptomyces</taxon>
    </lineage>
</organism>
<dbReference type="EMBL" id="JBHSIZ010000003">
    <property type="protein sequence ID" value="MFC4955237.1"/>
    <property type="molecule type" value="Genomic_DNA"/>
</dbReference>
<evidence type="ECO:0000259" key="1">
    <source>
        <dbReference type="Pfam" id="PF13546"/>
    </source>
</evidence>
<name>A0ABV9UFH4_9ACTN</name>
<protein>
    <submittedName>
        <fullName evidence="2">IS701 family transposase</fullName>
    </submittedName>
</protein>
<keyword evidence="3" id="KW-1185">Reference proteome</keyword>
<feature type="domain" description="Transposase IS701-like DDE" evidence="1">
    <location>
        <begin position="51"/>
        <end position="278"/>
    </location>
</feature>
<comment type="caution">
    <text evidence="2">The sequence shown here is derived from an EMBL/GenBank/DDBJ whole genome shotgun (WGS) entry which is preliminary data.</text>
</comment>
<dbReference type="PANTHER" id="PTHR33627">
    <property type="entry name" value="TRANSPOSASE"/>
    <property type="match status" value="1"/>
</dbReference>
<gene>
    <name evidence="2" type="ORF">ACFPFX_02890</name>
</gene>
<evidence type="ECO:0000313" key="3">
    <source>
        <dbReference type="Proteomes" id="UP001595834"/>
    </source>
</evidence>
<dbReference type="Proteomes" id="UP001595834">
    <property type="component" value="Unassembled WGS sequence"/>
</dbReference>
<dbReference type="RefSeq" id="WP_344370992.1">
    <property type="nucleotide sequence ID" value="NZ_JBHSIZ010000003.1"/>
</dbReference>
<dbReference type="Pfam" id="PF13546">
    <property type="entry name" value="DDE_5"/>
    <property type="match status" value="1"/>
</dbReference>